<accession>A0ACC0PGZ5</accession>
<dbReference type="Proteomes" id="UP001062846">
    <property type="component" value="Chromosome 3"/>
</dbReference>
<gene>
    <name evidence="1" type="ORF">RHMOL_Rhmol03G0180800</name>
</gene>
<organism evidence="1 2">
    <name type="scientific">Rhododendron molle</name>
    <name type="common">Chinese azalea</name>
    <name type="synonym">Azalea mollis</name>
    <dbReference type="NCBI Taxonomy" id="49168"/>
    <lineage>
        <taxon>Eukaryota</taxon>
        <taxon>Viridiplantae</taxon>
        <taxon>Streptophyta</taxon>
        <taxon>Embryophyta</taxon>
        <taxon>Tracheophyta</taxon>
        <taxon>Spermatophyta</taxon>
        <taxon>Magnoliopsida</taxon>
        <taxon>eudicotyledons</taxon>
        <taxon>Gunneridae</taxon>
        <taxon>Pentapetalae</taxon>
        <taxon>asterids</taxon>
        <taxon>Ericales</taxon>
        <taxon>Ericaceae</taxon>
        <taxon>Ericoideae</taxon>
        <taxon>Rhodoreae</taxon>
        <taxon>Rhododendron</taxon>
    </lineage>
</organism>
<sequence length="98" mass="11016">MFRLSHRFVSRSIAAANWCRRQLSTDIPAEIEGDSPFVQAWKKIIRNLATLDSLGLHEAPPTAAILHPFQAHRQLCPPLLLRTLQQGTLSLSLSLMMN</sequence>
<name>A0ACC0PGZ5_RHOML</name>
<evidence type="ECO:0000313" key="2">
    <source>
        <dbReference type="Proteomes" id="UP001062846"/>
    </source>
</evidence>
<keyword evidence="2" id="KW-1185">Reference proteome</keyword>
<protein>
    <submittedName>
        <fullName evidence="1">Uncharacterized protein</fullName>
    </submittedName>
</protein>
<reference evidence="1" key="1">
    <citation type="submission" date="2022-02" db="EMBL/GenBank/DDBJ databases">
        <title>Plant Genome Project.</title>
        <authorList>
            <person name="Zhang R.-G."/>
        </authorList>
    </citation>
    <scope>NUCLEOTIDE SEQUENCE</scope>
    <source>
        <strain evidence="1">AT1</strain>
    </source>
</reference>
<proteinExistence type="predicted"/>
<dbReference type="EMBL" id="CM046390">
    <property type="protein sequence ID" value="KAI8564426.1"/>
    <property type="molecule type" value="Genomic_DNA"/>
</dbReference>
<evidence type="ECO:0000313" key="1">
    <source>
        <dbReference type="EMBL" id="KAI8564426.1"/>
    </source>
</evidence>
<comment type="caution">
    <text evidence="1">The sequence shown here is derived from an EMBL/GenBank/DDBJ whole genome shotgun (WGS) entry which is preliminary data.</text>
</comment>